<evidence type="ECO:0000313" key="3">
    <source>
        <dbReference type="EMBL" id="AMG72721.1"/>
    </source>
</evidence>
<dbReference type="SUPFAM" id="SSF55961">
    <property type="entry name" value="Bet v1-like"/>
    <property type="match status" value="1"/>
</dbReference>
<dbReference type="EMBL" id="CP012199">
    <property type="protein sequence ID" value="AMG72721.1"/>
    <property type="molecule type" value="Genomic_DNA"/>
</dbReference>
<organism evidence="3 4">
    <name type="scientific">Sphingopyxis granuli</name>
    <dbReference type="NCBI Taxonomy" id="267128"/>
    <lineage>
        <taxon>Bacteria</taxon>
        <taxon>Pseudomonadati</taxon>
        <taxon>Pseudomonadota</taxon>
        <taxon>Alphaproteobacteria</taxon>
        <taxon>Sphingomonadales</taxon>
        <taxon>Sphingomonadaceae</taxon>
        <taxon>Sphingopyxis</taxon>
    </lineage>
</organism>
<gene>
    <name evidence="3" type="ORF">SGRAN_0324</name>
</gene>
<feature type="signal peptide" evidence="2">
    <location>
        <begin position="1"/>
        <end position="42"/>
    </location>
</feature>
<dbReference type="Proteomes" id="UP000058599">
    <property type="component" value="Chromosome"/>
</dbReference>
<feature type="compositionally biased region" description="Basic and acidic residues" evidence="1">
    <location>
        <begin position="204"/>
        <end position="226"/>
    </location>
</feature>
<evidence type="ECO:0000313" key="4">
    <source>
        <dbReference type="Proteomes" id="UP000058599"/>
    </source>
</evidence>
<name>A0AA86GHX5_9SPHN</name>
<keyword evidence="2" id="KW-0732">Signal</keyword>
<evidence type="ECO:0000256" key="2">
    <source>
        <dbReference type="SAM" id="SignalP"/>
    </source>
</evidence>
<dbReference type="Gene3D" id="3.30.530.20">
    <property type="match status" value="1"/>
</dbReference>
<sequence length="241" mass="25549">MAARYRRRSGAAPGLGEWDMKRRSCFAGALFAAAVVAAPAHAKVIDQGDAGFTVAHTAQVAASPDDVWAMLRMPQKWWSKEHSWSGDAANFWLDSQAGGCFCEKLPDAGSGMGSVQHARILFAKPNQLLRLSGALGPLQGEALTGTLTIQIKEMPTGSAIRFDYVVGGYMRFKIADIAPTVDAVIGEQLAGLANALGGALAVERGNDRDDEAKPDAEDRESAREPGLDAAVADLVREAPKD</sequence>
<evidence type="ECO:0000256" key="1">
    <source>
        <dbReference type="SAM" id="MobiDB-lite"/>
    </source>
</evidence>
<feature type="chain" id="PRO_5041684567" evidence="2">
    <location>
        <begin position="43"/>
        <end position="241"/>
    </location>
</feature>
<dbReference type="KEGG" id="sgi:SGRAN_0324"/>
<protein>
    <submittedName>
        <fullName evidence="3">Polyketide cyclase</fullName>
    </submittedName>
</protein>
<accession>A0AA86GHX5</accession>
<reference evidence="3 4" key="1">
    <citation type="journal article" date="2016" name="BMC Genomics">
        <title>Genomic analysis of the nitrate-respiring Sphingopyxis granuli (formerly Sphingomonas macrogoltabida) strain TFA.</title>
        <authorList>
            <person name="Garcia-Romero I."/>
            <person name="Perez-Pulido A.J."/>
            <person name="Gonzalez-Flores Y.E."/>
            <person name="Reyes-Ramirez F."/>
            <person name="Santero E."/>
            <person name="Floriano B."/>
        </authorList>
    </citation>
    <scope>NUCLEOTIDE SEQUENCE [LARGE SCALE GENOMIC DNA]</scope>
    <source>
        <strain evidence="3 4">TFA</strain>
    </source>
</reference>
<dbReference type="InterPro" id="IPR023393">
    <property type="entry name" value="START-like_dom_sf"/>
</dbReference>
<proteinExistence type="predicted"/>
<feature type="region of interest" description="Disordered" evidence="1">
    <location>
        <begin position="204"/>
        <end position="232"/>
    </location>
</feature>
<dbReference type="RefSeq" id="WP_237233681.1">
    <property type="nucleotide sequence ID" value="NZ_CP012199.1"/>
</dbReference>
<dbReference type="AlphaFoldDB" id="A0AA86GHX5"/>
<keyword evidence="4" id="KW-1185">Reference proteome</keyword>